<reference evidence="2" key="1">
    <citation type="journal article" date="2015" name="Mol. Phylogenet. Evol.">
        <title>Mitogenomics reveals phylogeny and repeated motifs in control regions of the deep-sea family Siboglinidae (Annelida).</title>
        <authorList>
            <person name="Li Y."/>
            <person name="Kocot K.M."/>
            <person name="Schander C."/>
            <person name="Santos S.R."/>
            <person name="Thornhill D.J."/>
            <person name="Halanych K.M."/>
        </authorList>
    </citation>
    <scope>NUCLEOTIDE SEQUENCE</scope>
</reference>
<keyword evidence="1" id="KW-1133">Transmembrane helix</keyword>
<dbReference type="RefSeq" id="YP_009131425.1">
    <property type="nucleotide sequence ID" value="NC_026855.1"/>
</dbReference>
<keyword evidence="2" id="KW-0496">Mitochondrion</keyword>
<dbReference type="AlphaFoldDB" id="A0A0E3DR99"/>
<feature type="transmembrane region" description="Helical" evidence="1">
    <location>
        <begin position="6"/>
        <end position="29"/>
    </location>
</feature>
<evidence type="ECO:0000256" key="1">
    <source>
        <dbReference type="SAM" id="Phobius"/>
    </source>
</evidence>
<protein>
    <submittedName>
        <fullName evidence="2">ATP synthase F0 subunit 8</fullName>
    </submittedName>
</protein>
<organism evidence="2">
    <name type="scientific">Sclerolinum brattstromi</name>
    <dbReference type="NCBI Taxonomy" id="167799"/>
    <lineage>
        <taxon>Eukaryota</taxon>
        <taxon>Metazoa</taxon>
        <taxon>Spiralia</taxon>
        <taxon>Lophotrochozoa</taxon>
        <taxon>Annelida</taxon>
        <taxon>Polychaeta</taxon>
        <taxon>Sedentaria</taxon>
        <taxon>Canalipalpata</taxon>
        <taxon>Sabellida</taxon>
        <taxon>Siboglinidae</taxon>
        <taxon>Sclerolinum</taxon>
    </lineage>
</organism>
<sequence length="52" mass="6190">MPHLAPLNWLILPMFFFMSLLLISSIMWWSQLVMIPKLHSNTSSTSLLWKWT</sequence>
<geneLocation type="mitochondrion" evidence="2"/>
<evidence type="ECO:0000313" key="2">
    <source>
        <dbReference type="EMBL" id="AIL54785.1"/>
    </source>
</evidence>
<accession>A0A0E3DR99</accession>
<dbReference type="EMBL" id="KJ789167">
    <property type="protein sequence ID" value="AIL54785.1"/>
    <property type="molecule type" value="Genomic_DNA"/>
</dbReference>
<proteinExistence type="predicted"/>
<gene>
    <name evidence="2" type="primary">atp8</name>
</gene>
<keyword evidence="1" id="KW-0472">Membrane</keyword>
<keyword evidence="1" id="KW-0812">Transmembrane</keyword>
<name>A0A0E3DR99_9ANNE</name>
<dbReference type="GeneID" id="24121453"/>
<dbReference type="CTD" id="4509"/>